<organism evidence="1 2">
    <name type="scientific">Cadophora malorum</name>
    <dbReference type="NCBI Taxonomy" id="108018"/>
    <lineage>
        <taxon>Eukaryota</taxon>
        <taxon>Fungi</taxon>
        <taxon>Dikarya</taxon>
        <taxon>Ascomycota</taxon>
        <taxon>Pezizomycotina</taxon>
        <taxon>Leotiomycetes</taxon>
        <taxon>Helotiales</taxon>
        <taxon>Ploettnerulaceae</taxon>
        <taxon>Cadophora</taxon>
    </lineage>
</organism>
<comment type="caution">
    <text evidence="1">The sequence shown here is derived from an EMBL/GenBank/DDBJ whole genome shotgun (WGS) entry which is preliminary data.</text>
</comment>
<dbReference type="Proteomes" id="UP000664132">
    <property type="component" value="Unassembled WGS sequence"/>
</dbReference>
<feature type="non-terminal residue" evidence="1">
    <location>
        <position position="112"/>
    </location>
</feature>
<sequence>VREERERGVLRATELRNALNTLNTHSNSTTRRLDTTYYSVLEKLSTLQSTIASLKELAHLTRGLTEQFSTEAQEVVDDVTGQLDGFDGFTEQEEKIKALQERVESGRARIKA</sequence>
<protein>
    <submittedName>
        <fullName evidence="1">Uncharacterized protein</fullName>
    </submittedName>
</protein>
<feature type="non-terminal residue" evidence="1">
    <location>
        <position position="1"/>
    </location>
</feature>
<evidence type="ECO:0000313" key="2">
    <source>
        <dbReference type="Proteomes" id="UP000664132"/>
    </source>
</evidence>
<keyword evidence="2" id="KW-1185">Reference proteome</keyword>
<reference evidence="1" key="1">
    <citation type="submission" date="2021-02" db="EMBL/GenBank/DDBJ databases">
        <title>Genome sequence Cadophora malorum strain M34.</title>
        <authorList>
            <person name="Stefanovic E."/>
            <person name="Vu D."/>
            <person name="Scully C."/>
            <person name="Dijksterhuis J."/>
            <person name="Roader J."/>
            <person name="Houbraken J."/>
        </authorList>
    </citation>
    <scope>NUCLEOTIDE SEQUENCE</scope>
    <source>
        <strain evidence="1">M34</strain>
    </source>
</reference>
<dbReference type="AlphaFoldDB" id="A0A8H7SVY4"/>
<evidence type="ECO:0000313" key="1">
    <source>
        <dbReference type="EMBL" id="KAG4410464.1"/>
    </source>
</evidence>
<dbReference type="OrthoDB" id="5419542at2759"/>
<gene>
    <name evidence="1" type="ORF">IFR04_016402</name>
</gene>
<name>A0A8H7SVY4_9HELO</name>
<accession>A0A8H7SVY4</accession>
<proteinExistence type="predicted"/>
<dbReference type="EMBL" id="JAFJYH010000790">
    <property type="protein sequence ID" value="KAG4410464.1"/>
    <property type="molecule type" value="Genomic_DNA"/>
</dbReference>